<dbReference type="Proteomes" id="UP001174934">
    <property type="component" value="Unassembled WGS sequence"/>
</dbReference>
<sequence length="139" mass="15502">MTIQGVAAVLRDQECSGVWLPELAIKLHQYLQNHTGMDEKLLNGQYTGYKGILNAMIAETARTGDKERLSRKLCADVGVFIPLCVPRHNEWDEMMGKAEKVAKQFGINLWGELQPQPQSELEPETKQLVSLPTNGLLLG</sequence>
<gene>
    <name evidence="1" type="ORF">B0T17DRAFT_595461</name>
</gene>
<evidence type="ECO:0000313" key="2">
    <source>
        <dbReference type="Proteomes" id="UP001174934"/>
    </source>
</evidence>
<proteinExistence type="predicted"/>
<dbReference type="AlphaFoldDB" id="A0AA39XKV8"/>
<comment type="caution">
    <text evidence="1">The sequence shown here is derived from an EMBL/GenBank/DDBJ whole genome shotgun (WGS) entry which is preliminary data.</text>
</comment>
<name>A0AA39XKV8_9PEZI</name>
<reference evidence="1" key="1">
    <citation type="submission" date="2023-06" db="EMBL/GenBank/DDBJ databases">
        <title>Genome-scale phylogeny and comparative genomics of the fungal order Sordariales.</title>
        <authorList>
            <consortium name="Lawrence Berkeley National Laboratory"/>
            <person name="Hensen N."/>
            <person name="Bonometti L."/>
            <person name="Westerberg I."/>
            <person name="Brannstrom I.O."/>
            <person name="Guillou S."/>
            <person name="Cros-Aarteil S."/>
            <person name="Calhoun S."/>
            <person name="Haridas S."/>
            <person name="Kuo A."/>
            <person name="Mondo S."/>
            <person name="Pangilinan J."/>
            <person name="Riley R."/>
            <person name="LaButti K."/>
            <person name="Andreopoulos B."/>
            <person name="Lipzen A."/>
            <person name="Chen C."/>
            <person name="Yanf M."/>
            <person name="Daum C."/>
            <person name="Ng V."/>
            <person name="Clum A."/>
            <person name="Steindorff A."/>
            <person name="Ohm R."/>
            <person name="Martin F."/>
            <person name="Silar P."/>
            <person name="Natvig D."/>
            <person name="Lalanne C."/>
            <person name="Gautier V."/>
            <person name="Ament-velasquez S.L."/>
            <person name="Kruys A."/>
            <person name="Hutchinson M.I."/>
            <person name="Powell A.J."/>
            <person name="Barry K."/>
            <person name="Miller A.N."/>
            <person name="Grigoriev I.V."/>
            <person name="Debuchy R."/>
            <person name="Gladieux P."/>
            <person name="Thoren M.H."/>
            <person name="Johannesson H."/>
        </authorList>
    </citation>
    <scope>NUCLEOTIDE SEQUENCE</scope>
    <source>
        <strain evidence="1">SMH3391-2</strain>
    </source>
</reference>
<evidence type="ECO:0000313" key="1">
    <source>
        <dbReference type="EMBL" id="KAK0635864.1"/>
    </source>
</evidence>
<protein>
    <submittedName>
        <fullName evidence="1">Uncharacterized protein</fullName>
    </submittedName>
</protein>
<accession>A0AA39XKV8</accession>
<keyword evidence="2" id="KW-1185">Reference proteome</keyword>
<organism evidence="1 2">
    <name type="scientific">Bombardia bombarda</name>
    <dbReference type="NCBI Taxonomy" id="252184"/>
    <lineage>
        <taxon>Eukaryota</taxon>
        <taxon>Fungi</taxon>
        <taxon>Dikarya</taxon>
        <taxon>Ascomycota</taxon>
        <taxon>Pezizomycotina</taxon>
        <taxon>Sordariomycetes</taxon>
        <taxon>Sordariomycetidae</taxon>
        <taxon>Sordariales</taxon>
        <taxon>Lasiosphaeriaceae</taxon>
        <taxon>Bombardia</taxon>
    </lineage>
</organism>
<dbReference type="EMBL" id="JAULSR010000001">
    <property type="protein sequence ID" value="KAK0635864.1"/>
    <property type="molecule type" value="Genomic_DNA"/>
</dbReference>